<dbReference type="Gene3D" id="1.10.357.10">
    <property type="entry name" value="Tetracycline Repressor, domain 2"/>
    <property type="match status" value="1"/>
</dbReference>
<evidence type="ECO:0000313" key="6">
    <source>
        <dbReference type="Proteomes" id="UP000075787"/>
    </source>
</evidence>
<dbReference type="InterPro" id="IPR050624">
    <property type="entry name" value="HTH-type_Tx_Regulator"/>
</dbReference>
<dbReference type="EMBL" id="LPZR01000176">
    <property type="protein sequence ID" value="KYO51313.1"/>
    <property type="molecule type" value="Genomic_DNA"/>
</dbReference>
<evidence type="ECO:0000259" key="4">
    <source>
        <dbReference type="PROSITE" id="PS50977"/>
    </source>
</evidence>
<comment type="caution">
    <text evidence="5">The sequence shown here is derived from an EMBL/GenBank/DDBJ whole genome shotgun (WGS) entry which is preliminary data.</text>
</comment>
<dbReference type="PRINTS" id="PR00455">
    <property type="entry name" value="HTHTETR"/>
</dbReference>
<reference evidence="5 6" key="1">
    <citation type="submission" date="2015-12" db="EMBL/GenBank/DDBJ databases">
        <title>Genome sequence of Tistrella mobilis MCCC 1A02139.</title>
        <authorList>
            <person name="Lu L."/>
            <person name="Lai Q."/>
            <person name="Shao Z."/>
            <person name="Qian P."/>
        </authorList>
    </citation>
    <scope>NUCLEOTIDE SEQUENCE [LARGE SCALE GENOMIC DNA]</scope>
    <source>
        <strain evidence="5 6">MCCC 1A02139</strain>
    </source>
</reference>
<feature type="region of interest" description="Disordered" evidence="3">
    <location>
        <begin position="202"/>
        <end position="234"/>
    </location>
</feature>
<dbReference type="InterPro" id="IPR009057">
    <property type="entry name" value="Homeodomain-like_sf"/>
</dbReference>
<evidence type="ECO:0000313" key="5">
    <source>
        <dbReference type="EMBL" id="KYO51313.1"/>
    </source>
</evidence>
<feature type="DNA-binding region" description="H-T-H motif" evidence="2">
    <location>
        <begin position="34"/>
        <end position="53"/>
    </location>
</feature>
<keyword evidence="1 2" id="KW-0238">DNA-binding</keyword>
<evidence type="ECO:0000256" key="3">
    <source>
        <dbReference type="SAM" id="MobiDB-lite"/>
    </source>
</evidence>
<name>A0A161Q1L3_9PROT</name>
<gene>
    <name evidence="5" type="ORF">AUP44_09615</name>
</gene>
<dbReference type="PANTHER" id="PTHR43479">
    <property type="entry name" value="ACREF/ENVCD OPERON REPRESSOR-RELATED"/>
    <property type="match status" value="1"/>
</dbReference>
<dbReference type="OrthoDB" id="9803547at2"/>
<dbReference type="RefSeq" id="WP_062766591.1">
    <property type="nucleotide sequence ID" value="NZ_CP121043.1"/>
</dbReference>
<dbReference type="GeneID" id="97239511"/>
<evidence type="ECO:0000256" key="1">
    <source>
        <dbReference type="ARBA" id="ARBA00023125"/>
    </source>
</evidence>
<protein>
    <recommendedName>
        <fullName evidence="4">HTH tetR-type domain-containing protein</fullName>
    </recommendedName>
</protein>
<dbReference type="InterPro" id="IPR001647">
    <property type="entry name" value="HTH_TetR"/>
</dbReference>
<dbReference type="PROSITE" id="PS50977">
    <property type="entry name" value="HTH_TETR_2"/>
    <property type="match status" value="1"/>
</dbReference>
<dbReference type="InterPro" id="IPR036271">
    <property type="entry name" value="Tet_transcr_reg_TetR-rel_C_sf"/>
</dbReference>
<dbReference type="Pfam" id="PF00440">
    <property type="entry name" value="TetR_N"/>
    <property type="match status" value="1"/>
</dbReference>
<feature type="compositionally biased region" description="Basic and acidic residues" evidence="3">
    <location>
        <begin position="213"/>
        <end position="226"/>
    </location>
</feature>
<sequence>MAGRRRNERAEQVREAIIQAAARTIGEKGYDKTSIARVAEEAGIAHGSVYLHFENRQALFDSLLPTLGRRMLEFIRRRTRHTRTVLERERVGLEANFAYLSTHPHLHRLTNEAEFFAPDAHREFYDHLAEGYVRALRRAHAAGELPGYTDADLEPMAYMLMGAREFLLSRYCVTGTEVRPLPQEVERIYMTVVARALSATTPLPDEAAPSPEHAADALREAAETDFGRGVGANS</sequence>
<dbReference type="PANTHER" id="PTHR43479:SF11">
    <property type="entry name" value="ACREF_ENVCD OPERON REPRESSOR-RELATED"/>
    <property type="match status" value="1"/>
</dbReference>
<dbReference type="Proteomes" id="UP000075787">
    <property type="component" value="Unassembled WGS sequence"/>
</dbReference>
<dbReference type="SUPFAM" id="SSF46689">
    <property type="entry name" value="Homeodomain-like"/>
    <property type="match status" value="1"/>
</dbReference>
<feature type="domain" description="HTH tetR-type" evidence="4">
    <location>
        <begin position="11"/>
        <end position="71"/>
    </location>
</feature>
<evidence type="ECO:0000256" key="2">
    <source>
        <dbReference type="PROSITE-ProRule" id="PRU00335"/>
    </source>
</evidence>
<dbReference type="SUPFAM" id="SSF48498">
    <property type="entry name" value="Tetracyclin repressor-like, C-terminal domain"/>
    <property type="match status" value="1"/>
</dbReference>
<dbReference type="AlphaFoldDB" id="A0A161Q1L3"/>
<accession>A0A161Q1L3</accession>
<organism evidence="5 6">
    <name type="scientific">Tistrella mobilis</name>
    <dbReference type="NCBI Taxonomy" id="171437"/>
    <lineage>
        <taxon>Bacteria</taxon>
        <taxon>Pseudomonadati</taxon>
        <taxon>Pseudomonadota</taxon>
        <taxon>Alphaproteobacteria</taxon>
        <taxon>Geminicoccales</taxon>
        <taxon>Geminicoccaceae</taxon>
        <taxon>Tistrella</taxon>
    </lineage>
</organism>
<proteinExistence type="predicted"/>
<dbReference type="GO" id="GO:0003677">
    <property type="term" value="F:DNA binding"/>
    <property type="evidence" value="ECO:0007669"/>
    <property type="project" value="UniProtKB-UniRule"/>
</dbReference>